<evidence type="ECO:0000313" key="2">
    <source>
        <dbReference type="EMBL" id="ACC81552.1"/>
    </source>
</evidence>
<dbReference type="InterPro" id="IPR000944">
    <property type="entry name" value="Tscrpt_reg_Rrf2"/>
</dbReference>
<proteinExistence type="predicted"/>
<dbReference type="Pfam" id="PF02082">
    <property type="entry name" value="Rrf2"/>
    <property type="match status" value="1"/>
</dbReference>
<dbReference type="Gene3D" id="1.10.10.10">
    <property type="entry name" value="Winged helix-like DNA-binding domain superfamily/Winged helix DNA-binding domain"/>
    <property type="match status" value="1"/>
</dbReference>
<dbReference type="DNASU" id="6252454"/>
<keyword evidence="1" id="KW-0238">DNA-binding</keyword>
<dbReference type="KEGG" id="npu:Npun_R3057"/>
<dbReference type="InterPro" id="IPR036388">
    <property type="entry name" value="WH-like_DNA-bd_sf"/>
</dbReference>
<reference evidence="3" key="1">
    <citation type="submission" date="2008-04" db="EMBL/GenBank/DDBJ databases">
        <title>Complete sequence of chromosome of Nostoc punctiforme ATCC 29133.</title>
        <authorList>
            <consortium name="US DOE Joint Genome Institute"/>
            <person name="Copeland A."/>
            <person name="Lucas S."/>
            <person name="Lapidus A."/>
            <person name="Glavina del Rio T."/>
            <person name="Dalin E."/>
            <person name="Tice H."/>
            <person name="Pitluck S."/>
            <person name="Chain P."/>
            <person name="Malfatti S."/>
            <person name="Shin M."/>
            <person name="Vergez L."/>
            <person name="Schmutz J."/>
            <person name="Larimer F."/>
            <person name="Land M."/>
            <person name="Hauser L."/>
            <person name="Kyrpides N."/>
            <person name="Kim E."/>
            <person name="Meeks J.C."/>
            <person name="Elhai J."/>
            <person name="Campbell E.L."/>
            <person name="Thiel T."/>
            <person name="Longmire J."/>
            <person name="Potts M."/>
            <person name="Atlas R."/>
        </authorList>
    </citation>
    <scope>NUCLEOTIDE SEQUENCE [LARGE SCALE GENOMIC DNA]</scope>
    <source>
        <strain evidence="3">ATCC 29133 / PCC 73102</strain>
    </source>
</reference>
<dbReference type="GO" id="GO:0003677">
    <property type="term" value="F:DNA binding"/>
    <property type="evidence" value="ECO:0007669"/>
    <property type="project" value="UniProtKB-KW"/>
</dbReference>
<protein>
    <submittedName>
        <fullName evidence="2">Transcriptional regulator, BadM/Rrf2 family</fullName>
    </submittedName>
</protein>
<dbReference type="OrthoDB" id="9808360at2"/>
<sequence length="145" mass="16639">MRLPNKFEYSLLAMLALVDSYQNGDPMQIKQIAELKGIQNRYLEQLLATLRCQGLINSIRGAKGGYILARDPRKITVLDVLTAIEGVEIDAPANNTTIDTMESSIVEEVWQEACQAANFVFQKHSLQDLWERRSKRQQMELMYYI</sequence>
<dbReference type="PROSITE" id="PS01332">
    <property type="entry name" value="HTH_RRF2_1"/>
    <property type="match status" value="1"/>
</dbReference>
<dbReference type="PROSITE" id="PS51197">
    <property type="entry name" value="HTH_RRF2_2"/>
    <property type="match status" value="1"/>
</dbReference>
<dbReference type="PANTHER" id="PTHR33221">
    <property type="entry name" value="WINGED HELIX-TURN-HELIX TRANSCRIPTIONAL REGULATOR, RRF2 FAMILY"/>
    <property type="match status" value="1"/>
</dbReference>
<dbReference type="RefSeq" id="WP_012409538.1">
    <property type="nucleotide sequence ID" value="NC_010628.1"/>
</dbReference>
<dbReference type="InterPro" id="IPR036390">
    <property type="entry name" value="WH_DNA-bd_sf"/>
</dbReference>
<dbReference type="EMBL" id="CP001037">
    <property type="protein sequence ID" value="ACC81552.1"/>
    <property type="molecule type" value="Genomic_DNA"/>
</dbReference>
<dbReference type="STRING" id="63737.Npun_R3057"/>
<keyword evidence="3" id="KW-1185">Reference proteome</keyword>
<accession>B2IXM4</accession>
<evidence type="ECO:0000256" key="1">
    <source>
        <dbReference type="ARBA" id="ARBA00023125"/>
    </source>
</evidence>
<dbReference type="InterPro" id="IPR030489">
    <property type="entry name" value="TR_Rrf2-type_CS"/>
</dbReference>
<organism evidence="2 3">
    <name type="scientific">Nostoc punctiforme (strain ATCC 29133 / PCC 73102)</name>
    <dbReference type="NCBI Taxonomy" id="63737"/>
    <lineage>
        <taxon>Bacteria</taxon>
        <taxon>Bacillati</taxon>
        <taxon>Cyanobacteriota</taxon>
        <taxon>Cyanophyceae</taxon>
        <taxon>Nostocales</taxon>
        <taxon>Nostocaceae</taxon>
        <taxon>Nostoc</taxon>
    </lineage>
</organism>
<dbReference type="PANTHER" id="PTHR33221:SF5">
    <property type="entry name" value="HTH-TYPE TRANSCRIPTIONAL REGULATOR ISCR"/>
    <property type="match status" value="1"/>
</dbReference>
<dbReference type="eggNOG" id="COG1959">
    <property type="taxonomic scope" value="Bacteria"/>
</dbReference>
<dbReference type="PhylomeDB" id="B2IXM4"/>
<dbReference type="SUPFAM" id="SSF46785">
    <property type="entry name" value="Winged helix' DNA-binding domain"/>
    <property type="match status" value="1"/>
</dbReference>
<dbReference type="GO" id="GO:0005829">
    <property type="term" value="C:cytosol"/>
    <property type="evidence" value="ECO:0007669"/>
    <property type="project" value="TreeGrafter"/>
</dbReference>
<dbReference type="NCBIfam" id="TIGR00738">
    <property type="entry name" value="rrf2_super"/>
    <property type="match status" value="1"/>
</dbReference>
<name>B2IXM4_NOSP7</name>
<dbReference type="GO" id="GO:0003700">
    <property type="term" value="F:DNA-binding transcription factor activity"/>
    <property type="evidence" value="ECO:0007669"/>
    <property type="project" value="TreeGrafter"/>
</dbReference>
<dbReference type="EnsemblBacteria" id="ACC81552">
    <property type="protein sequence ID" value="ACC81552"/>
    <property type="gene ID" value="Npun_R3057"/>
</dbReference>
<gene>
    <name evidence="2" type="ordered locus">Npun_R3057</name>
</gene>
<evidence type="ECO:0000313" key="3">
    <source>
        <dbReference type="Proteomes" id="UP000001191"/>
    </source>
</evidence>
<dbReference type="Proteomes" id="UP000001191">
    <property type="component" value="Chromosome"/>
</dbReference>
<dbReference type="HOGENOM" id="CLU_107144_0_1_3"/>
<dbReference type="AlphaFoldDB" id="B2IXM4"/>
<reference evidence="2 3" key="2">
    <citation type="journal article" date="2013" name="Plant Physiol.">
        <title>A Nostoc punctiforme Sugar Transporter Necessary to Establish a Cyanobacterium-Plant Symbiosis.</title>
        <authorList>
            <person name="Ekman M."/>
            <person name="Picossi S."/>
            <person name="Campbell E.L."/>
            <person name="Meeks J.C."/>
            <person name="Flores E."/>
        </authorList>
    </citation>
    <scope>NUCLEOTIDE SEQUENCE [LARGE SCALE GENOMIC DNA]</scope>
    <source>
        <strain evidence="3">ATCC 29133 / PCC 73102</strain>
    </source>
</reference>